<dbReference type="EMBL" id="LGYO01000013">
    <property type="protein sequence ID" value="KNZ42419.1"/>
    <property type="molecule type" value="Genomic_DNA"/>
</dbReference>
<sequence length="126" mass="14970">MNRKEDVLLSIKPEYAREIIAGRKHFEYRKRIFKKPVNTIVIYVTKPVGLIVGEFTIKQILLDTPENIWIKTADYSGIKKNDFEAYFKGREKAYAIELLEVTTYHTPINPFKVWKRFVPPQSFRYI</sequence>
<dbReference type="InterPro" id="IPR007374">
    <property type="entry name" value="ASCH_domain"/>
</dbReference>
<dbReference type="SUPFAM" id="SSF88697">
    <property type="entry name" value="PUA domain-like"/>
    <property type="match status" value="1"/>
</dbReference>
<evidence type="ECO:0000313" key="3">
    <source>
        <dbReference type="Proteomes" id="UP000036873"/>
    </source>
</evidence>
<dbReference type="InterPro" id="IPR015947">
    <property type="entry name" value="PUA-like_sf"/>
</dbReference>
<dbReference type="Pfam" id="PF04266">
    <property type="entry name" value="ASCH"/>
    <property type="match status" value="1"/>
</dbReference>
<protein>
    <recommendedName>
        <fullName evidence="1">ASCH domain-containing protein</fullName>
    </recommendedName>
</protein>
<accession>A0A0L6U1N9</accession>
<feature type="domain" description="ASCH" evidence="1">
    <location>
        <begin position="9"/>
        <end position="102"/>
    </location>
</feature>
<proteinExistence type="predicted"/>
<reference evidence="3" key="1">
    <citation type="submission" date="2015-07" db="EMBL/GenBank/DDBJ databases">
        <title>Draft genome sequence of Acetobacterium bakii DSM 8293, a potential psychrophilic chemical producer through syngas fermentation.</title>
        <authorList>
            <person name="Song Y."/>
            <person name="Hwang S."/>
            <person name="Cho B.-K."/>
        </authorList>
    </citation>
    <scope>NUCLEOTIDE SEQUENCE [LARGE SCALE GENOMIC DNA]</scope>
    <source>
        <strain evidence="3">DSM 8239</strain>
    </source>
</reference>
<comment type="caution">
    <text evidence="2">The sequence shown here is derived from an EMBL/GenBank/DDBJ whole genome shotgun (WGS) entry which is preliminary data.</text>
</comment>
<dbReference type="Proteomes" id="UP000036873">
    <property type="component" value="Unassembled WGS sequence"/>
</dbReference>
<dbReference type="RefSeq" id="WP_050739578.1">
    <property type="nucleotide sequence ID" value="NZ_LGYO01000013.1"/>
</dbReference>
<dbReference type="OrthoDB" id="9800495at2"/>
<dbReference type="Gene3D" id="2.30.130.30">
    <property type="entry name" value="Hypothetical protein"/>
    <property type="match status" value="1"/>
</dbReference>
<dbReference type="AlphaFoldDB" id="A0A0L6U1N9"/>
<dbReference type="SMART" id="SM01022">
    <property type="entry name" value="ASCH"/>
    <property type="match status" value="1"/>
</dbReference>
<name>A0A0L6U1N9_9FIRM</name>
<dbReference type="STRING" id="52689.AKG39_06540"/>
<organism evidence="2 3">
    <name type="scientific">Acetobacterium bakii</name>
    <dbReference type="NCBI Taxonomy" id="52689"/>
    <lineage>
        <taxon>Bacteria</taxon>
        <taxon>Bacillati</taxon>
        <taxon>Bacillota</taxon>
        <taxon>Clostridia</taxon>
        <taxon>Eubacteriales</taxon>
        <taxon>Eubacteriaceae</taxon>
        <taxon>Acetobacterium</taxon>
    </lineage>
</organism>
<gene>
    <name evidence="2" type="ORF">AKG39_06540</name>
</gene>
<keyword evidence="3" id="KW-1185">Reference proteome</keyword>
<dbReference type="PATRIC" id="fig|52689.4.peg.408"/>
<evidence type="ECO:0000259" key="1">
    <source>
        <dbReference type="SMART" id="SM01022"/>
    </source>
</evidence>
<evidence type="ECO:0000313" key="2">
    <source>
        <dbReference type="EMBL" id="KNZ42419.1"/>
    </source>
</evidence>